<accession>A0A9D5JSQ8</accession>
<comment type="caution">
    <text evidence="8">The sequence shown here is derived from an EMBL/GenBank/DDBJ whole genome shotgun (WGS) entry which is preliminary data.</text>
</comment>
<evidence type="ECO:0000256" key="1">
    <source>
        <dbReference type="ARBA" id="ARBA00004651"/>
    </source>
</evidence>
<dbReference type="PANTHER" id="PTHR24221">
    <property type="entry name" value="ATP-BINDING CASSETTE SUB-FAMILY B"/>
    <property type="match status" value="1"/>
</dbReference>
<dbReference type="AlphaFoldDB" id="A0A9D5JSQ8"/>
<evidence type="ECO:0000259" key="6">
    <source>
        <dbReference type="PROSITE" id="PS50893"/>
    </source>
</evidence>
<evidence type="ECO:0000256" key="3">
    <source>
        <dbReference type="ARBA" id="ARBA00022989"/>
    </source>
</evidence>
<dbReference type="InterPro" id="IPR027417">
    <property type="entry name" value="P-loop_NTPase"/>
</dbReference>
<evidence type="ECO:0000256" key="2">
    <source>
        <dbReference type="ARBA" id="ARBA00022692"/>
    </source>
</evidence>
<proteinExistence type="predicted"/>
<dbReference type="SUPFAM" id="SSF52540">
    <property type="entry name" value="P-loop containing nucleoside triphosphate hydrolases"/>
    <property type="match status" value="1"/>
</dbReference>
<gene>
    <name evidence="8" type="ORF">GF339_03010</name>
</gene>
<keyword evidence="3 5" id="KW-1133">Transmembrane helix</keyword>
<reference evidence="8" key="1">
    <citation type="submission" date="2019-11" db="EMBL/GenBank/DDBJ databases">
        <title>Microbial mats filling the niche in hypersaline microbial mats.</title>
        <authorList>
            <person name="Wong H.L."/>
            <person name="Macleod F.I."/>
            <person name="White R.A. III"/>
            <person name="Burns B.P."/>
        </authorList>
    </citation>
    <scope>NUCLEOTIDE SEQUENCE</scope>
    <source>
        <strain evidence="8">Rbin_158</strain>
    </source>
</reference>
<comment type="subcellular location">
    <subcellularLocation>
        <location evidence="1">Cell membrane</location>
        <topology evidence="1">Multi-pass membrane protein</topology>
    </subcellularLocation>
</comment>
<dbReference type="Gene3D" id="3.40.50.300">
    <property type="entry name" value="P-loop containing nucleotide triphosphate hydrolases"/>
    <property type="match status" value="1"/>
</dbReference>
<feature type="transmembrane region" description="Helical" evidence="5">
    <location>
        <begin position="128"/>
        <end position="152"/>
    </location>
</feature>
<protein>
    <submittedName>
        <fullName evidence="8">ATP-binding cassette domain-containing protein</fullName>
    </submittedName>
</protein>
<dbReference type="InterPro" id="IPR011527">
    <property type="entry name" value="ABC1_TM_dom"/>
</dbReference>
<feature type="transmembrane region" description="Helical" evidence="5">
    <location>
        <begin position="158"/>
        <end position="177"/>
    </location>
</feature>
<feature type="non-terminal residue" evidence="8">
    <location>
        <position position="543"/>
    </location>
</feature>
<name>A0A9D5JSQ8_9BACT</name>
<evidence type="ECO:0000313" key="8">
    <source>
        <dbReference type="EMBL" id="MBD3323525.1"/>
    </source>
</evidence>
<keyword evidence="4 5" id="KW-0472">Membrane</keyword>
<feature type="domain" description="ABC transmembrane type-1" evidence="7">
    <location>
        <begin position="19"/>
        <end position="301"/>
    </location>
</feature>
<dbReference type="PANTHER" id="PTHR24221:SF579">
    <property type="entry name" value="ABC TRANSPORTER"/>
    <property type="match status" value="1"/>
</dbReference>
<keyword evidence="2 5" id="KW-0812">Transmembrane</keyword>
<dbReference type="GO" id="GO:0140359">
    <property type="term" value="F:ABC-type transporter activity"/>
    <property type="evidence" value="ECO:0007669"/>
    <property type="project" value="InterPro"/>
</dbReference>
<dbReference type="SUPFAM" id="SSF90123">
    <property type="entry name" value="ABC transporter transmembrane region"/>
    <property type="match status" value="1"/>
</dbReference>
<dbReference type="InterPro" id="IPR036640">
    <property type="entry name" value="ABC1_TM_sf"/>
</dbReference>
<dbReference type="GO" id="GO:0005524">
    <property type="term" value="F:ATP binding"/>
    <property type="evidence" value="ECO:0007669"/>
    <property type="project" value="UniProtKB-KW"/>
</dbReference>
<dbReference type="CDD" id="cd18541">
    <property type="entry name" value="ABC_6TM_TmrB_like"/>
    <property type="match status" value="1"/>
</dbReference>
<dbReference type="Pfam" id="PF00005">
    <property type="entry name" value="ABC_tran"/>
    <property type="match status" value="1"/>
</dbReference>
<evidence type="ECO:0000259" key="7">
    <source>
        <dbReference type="PROSITE" id="PS50929"/>
    </source>
</evidence>
<evidence type="ECO:0000256" key="4">
    <source>
        <dbReference type="ARBA" id="ARBA00023136"/>
    </source>
</evidence>
<keyword evidence="8" id="KW-0067">ATP-binding</keyword>
<evidence type="ECO:0000313" key="9">
    <source>
        <dbReference type="Proteomes" id="UP000649604"/>
    </source>
</evidence>
<dbReference type="Pfam" id="PF00664">
    <property type="entry name" value="ABC_membrane"/>
    <property type="match status" value="1"/>
</dbReference>
<dbReference type="InterPro" id="IPR003439">
    <property type="entry name" value="ABC_transporter-like_ATP-bd"/>
</dbReference>
<dbReference type="PROSITE" id="PS50893">
    <property type="entry name" value="ABC_TRANSPORTER_2"/>
    <property type="match status" value="1"/>
</dbReference>
<feature type="domain" description="ABC transporter" evidence="6">
    <location>
        <begin position="373"/>
        <end position="543"/>
    </location>
</feature>
<dbReference type="InterPro" id="IPR039421">
    <property type="entry name" value="Type_1_exporter"/>
</dbReference>
<dbReference type="Gene3D" id="1.20.1560.10">
    <property type="entry name" value="ABC transporter type 1, transmembrane domain"/>
    <property type="match status" value="2"/>
</dbReference>
<organism evidence="8 9">
    <name type="scientific">candidate division KSB3 bacterium</name>
    <dbReference type="NCBI Taxonomy" id="2044937"/>
    <lineage>
        <taxon>Bacteria</taxon>
        <taxon>candidate division KSB3</taxon>
    </lineage>
</organism>
<evidence type="ECO:0000256" key="5">
    <source>
        <dbReference type="SAM" id="Phobius"/>
    </source>
</evidence>
<dbReference type="PROSITE" id="PS50929">
    <property type="entry name" value="ABC_TM1F"/>
    <property type="match status" value="1"/>
</dbReference>
<sequence>MHNLKTLIPLLKRHRLELAVGFLFMLLQNYGYMKSPAYMQQALDELTDANRVDVITQALLLVAAYTLLTVASMFLMRKLIIGVSRKIEYTLRAQLYQKFLSLDMAFFLKNETGDLVSRCTNDLNEVRLLLGPGIMYIPNSLSRLLLFLPVLISLSLPLMMAIVVMMIVIIALILVVMPRLRPMYRRIQEFMGVINNRVWQVISGITTIKLYTLEDIETERFKTLNEEYIRRQLRVVKIRGFLWPLFIFVFSLTELLILLIGGRQVIQDEMTIGQLLQFNVMVAHLTFPVLSLGWVMSLIQQGMSAMGRINFILNYPVETRTDWKALETDDLVFETNNLSYRYPEHREPVLPQTATTHPQKDAKPPLSKIEGPVITPPVVHLSQERTSELVLNQMNLTITPGQVVGITGTIGSGKTSLLNVLVGLYRPERGMVFVNGIDICDIQPESLFSKISVVPQETFLFSRSIAENVSLANNGQVRLDAVKDAVRSAGLEKDVLTFPHQYDQVLGERGITLSGGQKQRTAIARALLKSSPVLIFDDALSSV</sequence>
<feature type="transmembrane region" description="Helical" evidence="5">
    <location>
        <begin position="240"/>
        <end position="260"/>
    </location>
</feature>
<feature type="transmembrane region" description="Helical" evidence="5">
    <location>
        <begin position="54"/>
        <end position="76"/>
    </location>
</feature>
<feature type="transmembrane region" description="Helical" evidence="5">
    <location>
        <begin position="16"/>
        <end position="34"/>
    </location>
</feature>
<feature type="transmembrane region" description="Helical" evidence="5">
    <location>
        <begin position="280"/>
        <end position="299"/>
    </location>
</feature>
<dbReference type="EMBL" id="WJJP01000092">
    <property type="protein sequence ID" value="MBD3323525.1"/>
    <property type="molecule type" value="Genomic_DNA"/>
</dbReference>
<dbReference type="Proteomes" id="UP000649604">
    <property type="component" value="Unassembled WGS sequence"/>
</dbReference>
<dbReference type="GO" id="GO:0005886">
    <property type="term" value="C:plasma membrane"/>
    <property type="evidence" value="ECO:0007669"/>
    <property type="project" value="UniProtKB-SubCell"/>
</dbReference>
<keyword evidence="8" id="KW-0547">Nucleotide-binding</keyword>
<dbReference type="GO" id="GO:0016887">
    <property type="term" value="F:ATP hydrolysis activity"/>
    <property type="evidence" value="ECO:0007669"/>
    <property type="project" value="InterPro"/>
</dbReference>